<name>A0ABW3UHN5_9BACL</name>
<gene>
    <name evidence="2" type="ORF">ACFQ4B_10300</name>
</gene>
<dbReference type="GO" id="GO:0032259">
    <property type="term" value="P:methylation"/>
    <property type="evidence" value="ECO:0007669"/>
    <property type="project" value="UniProtKB-KW"/>
</dbReference>
<protein>
    <submittedName>
        <fullName evidence="2">Class I SAM-dependent methyltransferase</fullName>
        <ecNumber evidence="2">2.1.-.-</ecNumber>
    </submittedName>
</protein>
<dbReference type="EMBL" id="JBHTLU010000013">
    <property type="protein sequence ID" value="MFD1220512.1"/>
    <property type="molecule type" value="Genomic_DNA"/>
</dbReference>
<dbReference type="SUPFAM" id="SSF53335">
    <property type="entry name" value="S-adenosyl-L-methionine-dependent methyltransferases"/>
    <property type="match status" value="1"/>
</dbReference>
<dbReference type="InterPro" id="IPR041698">
    <property type="entry name" value="Methyltransf_25"/>
</dbReference>
<dbReference type="EC" id="2.1.-.-" evidence="2"/>
<reference evidence="3" key="1">
    <citation type="journal article" date="2019" name="Int. J. Syst. Evol. Microbiol.">
        <title>The Global Catalogue of Microorganisms (GCM) 10K type strain sequencing project: providing services to taxonomists for standard genome sequencing and annotation.</title>
        <authorList>
            <consortium name="The Broad Institute Genomics Platform"/>
            <consortium name="The Broad Institute Genome Sequencing Center for Infectious Disease"/>
            <person name="Wu L."/>
            <person name="Ma J."/>
        </authorList>
    </citation>
    <scope>NUCLEOTIDE SEQUENCE [LARGE SCALE GENOMIC DNA]</scope>
    <source>
        <strain evidence="3">CCUG 53270</strain>
    </source>
</reference>
<dbReference type="RefSeq" id="WP_345587148.1">
    <property type="nucleotide sequence ID" value="NZ_BAABJG010000006.1"/>
</dbReference>
<accession>A0ABW3UHN5</accession>
<keyword evidence="2" id="KW-0489">Methyltransferase</keyword>
<comment type="caution">
    <text evidence="2">The sequence shown here is derived from an EMBL/GenBank/DDBJ whole genome shotgun (WGS) entry which is preliminary data.</text>
</comment>
<keyword evidence="3" id="KW-1185">Reference proteome</keyword>
<dbReference type="Pfam" id="PF13649">
    <property type="entry name" value="Methyltransf_25"/>
    <property type="match status" value="1"/>
</dbReference>
<dbReference type="CDD" id="cd02440">
    <property type="entry name" value="AdoMet_MTases"/>
    <property type="match status" value="1"/>
</dbReference>
<dbReference type="GO" id="GO:0008168">
    <property type="term" value="F:methyltransferase activity"/>
    <property type="evidence" value="ECO:0007669"/>
    <property type="project" value="UniProtKB-KW"/>
</dbReference>
<dbReference type="InterPro" id="IPR029063">
    <property type="entry name" value="SAM-dependent_MTases_sf"/>
</dbReference>
<sequence>MDHKAKAVWNEWSDTWYRQYRTEEAIAKLIDNPASAFHPAAFALLNKALPSFQGKKICVPSSGDNHAVFAFHLLGAQVTSCDISERQLENSEAIARQYGWDIEFVCDDTMELSKLQSGAYDLVYTSNGVHIWIHDLASMYTQIHRILKDQGAYLMYDVHPFNRPFGKNTDTLQVVYPYDSIIRYENDEVPRYAWRVQDLLNAIVSSGLSLKQIEEMADEAGSFWIDDSQQERDGVSKEELDRLSSWQSNPLAALPQWLSIYAVK</sequence>
<proteinExistence type="predicted"/>
<evidence type="ECO:0000313" key="2">
    <source>
        <dbReference type="EMBL" id="MFD1220512.1"/>
    </source>
</evidence>
<evidence type="ECO:0000313" key="3">
    <source>
        <dbReference type="Proteomes" id="UP001597180"/>
    </source>
</evidence>
<dbReference type="Proteomes" id="UP001597180">
    <property type="component" value="Unassembled WGS sequence"/>
</dbReference>
<feature type="domain" description="Methyltransferase" evidence="1">
    <location>
        <begin position="72"/>
        <end position="151"/>
    </location>
</feature>
<organism evidence="2 3">
    <name type="scientific">Paenibacillus vulneris</name>
    <dbReference type="NCBI Taxonomy" id="1133364"/>
    <lineage>
        <taxon>Bacteria</taxon>
        <taxon>Bacillati</taxon>
        <taxon>Bacillota</taxon>
        <taxon>Bacilli</taxon>
        <taxon>Bacillales</taxon>
        <taxon>Paenibacillaceae</taxon>
        <taxon>Paenibacillus</taxon>
    </lineage>
</organism>
<dbReference type="Gene3D" id="3.40.50.150">
    <property type="entry name" value="Vaccinia Virus protein VP39"/>
    <property type="match status" value="1"/>
</dbReference>
<keyword evidence="2" id="KW-0808">Transferase</keyword>
<evidence type="ECO:0000259" key="1">
    <source>
        <dbReference type="Pfam" id="PF13649"/>
    </source>
</evidence>